<dbReference type="STRING" id="1236973.JCM9157_4256"/>
<dbReference type="GO" id="GO:0045892">
    <property type="term" value="P:negative regulation of DNA-templated transcription"/>
    <property type="evidence" value="ECO:0007669"/>
    <property type="project" value="TreeGrafter"/>
</dbReference>
<protein>
    <recommendedName>
        <fullName evidence="5">Trehalose operon repressor</fullName>
    </recommendedName>
</protein>
<dbReference type="PANTHER" id="PTHR44846:SF12">
    <property type="entry name" value="HTH-TYPE TRANSCRIPTIONAL REGULATOR TRER"/>
    <property type="match status" value="1"/>
</dbReference>
<dbReference type="Proteomes" id="UP000018896">
    <property type="component" value="Unassembled WGS sequence"/>
</dbReference>
<evidence type="ECO:0000256" key="4">
    <source>
        <dbReference type="ARBA" id="ARBA00023163"/>
    </source>
</evidence>
<dbReference type="Pfam" id="PF00392">
    <property type="entry name" value="GntR"/>
    <property type="match status" value="1"/>
</dbReference>
<evidence type="ECO:0000256" key="2">
    <source>
        <dbReference type="ARBA" id="ARBA00023015"/>
    </source>
</evidence>
<dbReference type="InterPro" id="IPR000524">
    <property type="entry name" value="Tscrpt_reg_HTH_GntR"/>
</dbReference>
<dbReference type="AlphaFoldDB" id="W4R0D9"/>
<organism evidence="7 8">
    <name type="scientific">Halalkalibacter akibai (strain ATCC 43226 / DSM 21942 / CIP 109018 / JCM 9157 / 1139)</name>
    <name type="common">Bacillus akibai</name>
    <dbReference type="NCBI Taxonomy" id="1236973"/>
    <lineage>
        <taxon>Bacteria</taxon>
        <taxon>Bacillati</taxon>
        <taxon>Bacillota</taxon>
        <taxon>Bacilli</taxon>
        <taxon>Bacillales</taxon>
        <taxon>Bacillaceae</taxon>
        <taxon>Halalkalibacter</taxon>
    </lineage>
</organism>
<keyword evidence="2" id="KW-0805">Transcription regulation</keyword>
<dbReference type="PRINTS" id="PR00035">
    <property type="entry name" value="HTHGNTR"/>
</dbReference>
<comment type="caution">
    <text evidence="7">The sequence shown here is derived from an EMBL/GenBank/DDBJ whole genome shotgun (WGS) entry which is preliminary data.</text>
</comment>
<reference evidence="7 8" key="1">
    <citation type="journal article" date="2014" name="Genome Announc.">
        <title>Draft Genome Sequences of Three Alkaliphilic Bacillus Strains, Bacillus wakoensis JCM 9140T, Bacillus akibai JCM 9157T, and Bacillus hemicellulosilyticus JCM 9152T.</title>
        <authorList>
            <person name="Yuki M."/>
            <person name="Oshima K."/>
            <person name="Suda W."/>
            <person name="Oshida Y."/>
            <person name="Kitamura K."/>
            <person name="Iida T."/>
            <person name="Hattori M."/>
            <person name="Ohkuma M."/>
        </authorList>
    </citation>
    <scope>NUCLEOTIDE SEQUENCE [LARGE SCALE GENOMIC DNA]</scope>
    <source>
        <strain evidence="7 8">JCM 9157</strain>
    </source>
</reference>
<dbReference type="GO" id="GO:0003700">
    <property type="term" value="F:DNA-binding transcription factor activity"/>
    <property type="evidence" value="ECO:0007669"/>
    <property type="project" value="UniProtKB-UniRule"/>
</dbReference>
<dbReference type="SUPFAM" id="SSF64288">
    <property type="entry name" value="Chorismate lyase-like"/>
    <property type="match status" value="1"/>
</dbReference>
<dbReference type="PROSITE" id="PS50949">
    <property type="entry name" value="HTH_GNTR"/>
    <property type="match status" value="1"/>
</dbReference>
<keyword evidence="1" id="KW-0678">Repressor</keyword>
<dbReference type="OrthoDB" id="9816541at2"/>
<name>W4R0D9_HALA3</name>
<dbReference type="SUPFAM" id="SSF46785">
    <property type="entry name" value="Winged helix' DNA-binding domain"/>
    <property type="match status" value="1"/>
</dbReference>
<evidence type="ECO:0000256" key="1">
    <source>
        <dbReference type="ARBA" id="ARBA00022491"/>
    </source>
</evidence>
<accession>W4R0D9</accession>
<dbReference type="SMART" id="SM00345">
    <property type="entry name" value="HTH_GNTR"/>
    <property type="match status" value="1"/>
</dbReference>
<keyword evidence="8" id="KW-1185">Reference proteome</keyword>
<dbReference type="EMBL" id="BAUV01000050">
    <property type="protein sequence ID" value="GAE37014.1"/>
    <property type="molecule type" value="Genomic_DNA"/>
</dbReference>
<dbReference type="InterPro" id="IPR036388">
    <property type="entry name" value="WH-like_DNA-bd_sf"/>
</dbReference>
<gene>
    <name evidence="7" type="ORF">JCM9157_4256</name>
</gene>
<evidence type="ECO:0000256" key="5">
    <source>
        <dbReference type="NCBIfam" id="TIGR02404"/>
    </source>
</evidence>
<dbReference type="Gene3D" id="3.40.1410.10">
    <property type="entry name" value="Chorismate lyase-like"/>
    <property type="match status" value="1"/>
</dbReference>
<dbReference type="SMART" id="SM00866">
    <property type="entry name" value="UTRA"/>
    <property type="match status" value="1"/>
</dbReference>
<dbReference type="InterPro" id="IPR050679">
    <property type="entry name" value="Bact_HTH_transcr_reg"/>
</dbReference>
<dbReference type="CDD" id="cd07377">
    <property type="entry name" value="WHTH_GntR"/>
    <property type="match status" value="1"/>
</dbReference>
<dbReference type="NCBIfam" id="TIGR02404">
    <property type="entry name" value="trehalos_R_Bsub"/>
    <property type="match status" value="1"/>
</dbReference>
<evidence type="ECO:0000313" key="7">
    <source>
        <dbReference type="EMBL" id="GAE37014.1"/>
    </source>
</evidence>
<dbReference type="InterPro" id="IPR028978">
    <property type="entry name" value="Chorismate_lyase_/UTRA_dom_sf"/>
</dbReference>
<evidence type="ECO:0000256" key="3">
    <source>
        <dbReference type="ARBA" id="ARBA00023125"/>
    </source>
</evidence>
<evidence type="ECO:0000259" key="6">
    <source>
        <dbReference type="PROSITE" id="PS50949"/>
    </source>
</evidence>
<sequence>MTKNKFQIIYDDLAEKIQKGQIPANDLLPSENELALDYQASRETIRKALKLLSEHGFIQKIQGKGSVVLEINKINFPISGLVSFHELAEKLGKRAKTTVVSLSEQLMDETMKAEFQSKDLEAVWKLIRVRTIDEERIILDKDFLLSSLVPGLTSEIGERSIYAYIENELGLTISFAQKEITVEVPTEEDYQLLDLNDYNMVVVVKSHVYLDDVTLFQYTESRHRPDKFRFVDFARRQR</sequence>
<dbReference type="Pfam" id="PF07702">
    <property type="entry name" value="UTRA"/>
    <property type="match status" value="1"/>
</dbReference>
<dbReference type="GO" id="GO:0003677">
    <property type="term" value="F:DNA binding"/>
    <property type="evidence" value="ECO:0007669"/>
    <property type="project" value="UniProtKB-UniRule"/>
</dbReference>
<dbReference type="InterPro" id="IPR036390">
    <property type="entry name" value="WH_DNA-bd_sf"/>
</dbReference>
<evidence type="ECO:0000313" key="8">
    <source>
        <dbReference type="Proteomes" id="UP000018896"/>
    </source>
</evidence>
<feature type="domain" description="HTH gntR-type" evidence="6">
    <location>
        <begin position="3"/>
        <end position="71"/>
    </location>
</feature>
<keyword evidence="3" id="KW-0238">DNA-binding</keyword>
<dbReference type="PANTHER" id="PTHR44846">
    <property type="entry name" value="MANNOSYL-D-GLYCERATE TRANSPORT/METABOLISM SYSTEM REPRESSOR MNGR-RELATED"/>
    <property type="match status" value="1"/>
</dbReference>
<proteinExistence type="predicted"/>
<dbReference type="InterPro" id="IPR012770">
    <property type="entry name" value="TreR"/>
</dbReference>
<dbReference type="FunFam" id="3.40.1410.10:FF:000008">
    <property type="entry name" value="Transcriptional regulator, GntR family"/>
    <property type="match status" value="1"/>
</dbReference>
<dbReference type="eggNOG" id="COG2188">
    <property type="taxonomic scope" value="Bacteria"/>
</dbReference>
<dbReference type="RefSeq" id="WP_035667356.1">
    <property type="nucleotide sequence ID" value="NZ_BAUV01000050.1"/>
</dbReference>
<dbReference type="Gene3D" id="1.10.10.10">
    <property type="entry name" value="Winged helix-like DNA-binding domain superfamily/Winged helix DNA-binding domain"/>
    <property type="match status" value="1"/>
</dbReference>
<keyword evidence="4" id="KW-0804">Transcription</keyword>
<dbReference type="InterPro" id="IPR011663">
    <property type="entry name" value="UTRA"/>
</dbReference>